<dbReference type="Pfam" id="PF03065">
    <property type="entry name" value="Glyco_hydro_57"/>
    <property type="match status" value="1"/>
</dbReference>
<feature type="domain" description="Glycoside hydrolase family 57 N-terminal" evidence="3">
    <location>
        <begin position="8"/>
        <end position="291"/>
    </location>
</feature>
<name>A0A444L5M8_METS7</name>
<dbReference type="InterPro" id="IPR004300">
    <property type="entry name" value="Glyco_hydro_57_N"/>
</dbReference>
<keyword evidence="2" id="KW-0119">Carbohydrate metabolism</keyword>
<gene>
    <name evidence="4" type="ORF">Metus_0844</name>
</gene>
<dbReference type="PANTHER" id="PTHR36306">
    <property type="entry name" value="ALPHA-AMYLASE-RELATED-RELATED"/>
    <property type="match status" value="1"/>
</dbReference>
<evidence type="ECO:0000256" key="1">
    <source>
        <dbReference type="ARBA" id="ARBA00006821"/>
    </source>
</evidence>
<evidence type="ECO:0000313" key="4">
    <source>
        <dbReference type="EMBL" id="RWX72870.1"/>
    </source>
</evidence>
<evidence type="ECO:0000313" key="5">
    <source>
        <dbReference type="Proteomes" id="UP000288215"/>
    </source>
</evidence>
<dbReference type="AlphaFoldDB" id="A0A444L5M8"/>
<dbReference type="EMBL" id="RXGA01000003">
    <property type="protein sequence ID" value="RWX72870.1"/>
    <property type="molecule type" value="Genomic_DNA"/>
</dbReference>
<accession>A0A444L5M8</accession>
<dbReference type="GO" id="GO:0005975">
    <property type="term" value="P:carbohydrate metabolic process"/>
    <property type="evidence" value="ECO:0007669"/>
    <property type="project" value="InterPro"/>
</dbReference>
<proteinExistence type="inferred from homology"/>
<comment type="similarity">
    <text evidence="1">Belongs to the glycosyl hydrolase 57 family.</text>
</comment>
<dbReference type="Proteomes" id="UP000288215">
    <property type="component" value="Unassembled WGS sequence"/>
</dbReference>
<reference evidence="4 5" key="1">
    <citation type="submission" date="2018-12" db="EMBL/GenBank/DDBJ databases">
        <title>The complete genome of the methanogenic archaea of the candidate phylum Verstraetearchaeota, obtained from the metagenome of underground thermal water.</title>
        <authorList>
            <person name="Kadnikov V.V."/>
            <person name="Mardanov A.V."/>
            <person name="Beletsky A.V."/>
            <person name="Karnachuk O.V."/>
            <person name="Ravin N.V."/>
        </authorList>
    </citation>
    <scope>NUCLEOTIDE SEQUENCE [LARGE SCALE GENOMIC DNA]</scope>
    <source>
        <strain evidence="4">Ch88</strain>
    </source>
</reference>
<organism evidence="4 5">
    <name type="scientific">Methanosuratincola subterraneus</name>
    <dbReference type="NCBI Taxonomy" id="2593994"/>
    <lineage>
        <taxon>Archaea</taxon>
        <taxon>Thermoproteota</taxon>
        <taxon>Methanosuratincolia</taxon>
        <taxon>Candidatus Methanomethylicales</taxon>
        <taxon>Candidatus Methanomethylicaceae</taxon>
        <taxon>Candidatus Methanosuratincola (ex Vanwonterghem et al. 2016)</taxon>
    </lineage>
</organism>
<sequence>MVLIIPLFELHQPRRLKRQFGRALQPGTKLENFYFDDALNRETFLRVSRAAYLPALDSILRSIERNAFKCAICVSGTLLEQAAAWGPELVGKIKKIVETGSCELIAQPYYGSISSLFSPEELAAQLEMQRMAAEKLFKQTPKTAKNTGLISREDAWKVMRALGFNSVIVEGTERLLGLRSPNCLYSSGDGGLRIIPRNYPLSDMVNFRFAESGPGGSPLKPGYYLDQVLSQKGDFVLLTFNLEAFGEYFGEGSGIMDFLDSLPEEAQKREGVEWATPGQAAEALDPRGAVEAKDYSSGADSEKDLSAWLGNELQRYCLENLRYLHPLAKKSVDDLRVWRLLGQSDNFLYMSDKQGVDGGIHSYFSHFSSPVEAFSTFLWTIADFRSRLYAKIGEEGRSYRILHGDLPDAHAFHFCAGLGKPVGVKATNLSSLKAALQSVDVGALRFHLSRGDLRRWVGEVLGLPRLAEEIMLLEGDADAVDVRERLVQLVSSAIDEAQSKLESGGAKPAKAGTPH</sequence>
<dbReference type="Gene3D" id="3.20.110.20">
    <property type="match status" value="1"/>
</dbReference>
<evidence type="ECO:0000259" key="3">
    <source>
        <dbReference type="Pfam" id="PF03065"/>
    </source>
</evidence>
<evidence type="ECO:0000256" key="2">
    <source>
        <dbReference type="ARBA" id="ARBA00023277"/>
    </source>
</evidence>
<dbReference type="InterPro" id="IPR011330">
    <property type="entry name" value="Glyco_hydro/deAcase_b/a-brl"/>
</dbReference>
<protein>
    <submittedName>
        <fullName evidence="4">Alpha-amylase</fullName>
    </submittedName>
</protein>
<dbReference type="InterPro" id="IPR052046">
    <property type="entry name" value="GH57_Enzymes"/>
</dbReference>
<dbReference type="GO" id="GO:0003824">
    <property type="term" value="F:catalytic activity"/>
    <property type="evidence" value="ECO:0007669"/>
    <property type="project" value="InterPro"/>
</dbReference>
<comment type="caution">
    <text evidence="4">The sequence shown here is derived from an EMBL/GenBank/DDBJ whole genome shotgun (WGS) entry which is preliminary data.</text>
</comment>
<dbReference type="SUPFAM" id="SSF88713">
    <property type="entry name" value="Glycoside hydrolase/deacetylase"/>
    <property type="match status" value="1"/>
</dbReference>
<dbReference type="PANTHER" id="PTHR36306:SF1">
    <property type="entry name" value="ALPHA-AMYLASE-RELATED"/>
    <property type="match status" value="1"/>
</dbReference>